<reference evidence="1 2" key="1">
    <citation type="submission" date="2019-08" db="EMBL/GenBank/DDBJ databases">
        <title>Whole genome of Aphis craccivora.</title>
        <authorList>
            <person name="Voronova N.V."/>
            <person name="Shulinski R.S."/>
            <person name="Bandarenka Y.V."/>
            <person name="Zhorov D.G."/>
            <person name="Warner D."/>
        </authorList>
    </citation>
    <scope>NUCLEOTIDE SEQUENCE [LARGE SCALE GENOMIC DNA]</scope>
    <source>
        <strain evidence="1">180601</strain>
        <tissue evidence="1">Whole Body</tissue>
    </source>
</reference>
<comment type="caution">
    <text evidence="1">The sequence shown here is derived from an EMBL/GenBank/DDBJ whole genome shotgun (WGS) entry which is preliminary data.</text>
</comment>
<dbReference type="EMBL" id="VUJU01008337">
    <property type="protein sequence ID" value="KAF0732231.1"/>
    <property type="molecule type" value="Genomic_DNA"/>
</dbReference>
<evidence type="ECO:0000313" key="2">
    <source>
        <dbReference type="Proteomes" id="UP000478052"/>
    </source>
</evidence>
<organism evidence="1 2">
    <name type="scientific">Aphis craccivora</name>
    <name type="common">Cowpea aphid</name>
    <dbReference type="NCBI Taxonomy" id="307492"/>
    <lineage>
        <taxon>Eukaryota</taxon>
        <taxon>Metazoa</taxon>
        <taxon>Ecdysozoa</taxon>
        <taxon>Arthropoda</taxon>
        <taxon>Hexapoda</taxon>
        <taxon>Insecta</taxon>
        <taxon>Pterygota</taxon>
        <taxon>Neoptera</taxon>
        <taxon>Paraneoptera</taxon>
        <taxon>Hemiptera</taxon>
        <taxon>Sternorrhyncha</taxon>
        <taxon>Aphidomorpha</taxon>
        <taxon>Aphidoidea</taxon>
        <taxon>Aphididae</taxon>
        <taxon>Aphidini</taxon>
        <taxon>Aphis</taxon>
        <taxon>Aphis</taxon>
    </lineage>
</organism>
<dbReference type="Proteomes" id="UP000478052">
    <property type="component" value="Unassembled WGS sequence"/>
</dbReference>
<sequence>MGADGSYMPPMLIFPRVRNKPELIDGGPPGAWAEQGRI</sequence>
<evidence type="ECO:0000313" key="1">
    <source>
        <dbReference type="EMBL" id="KAF0732231.1"/>
    </source>
</evidence>
<accession>A0A6G0WXK4</accession>
<proteinExistence type="predicted"/>
<dbReference type="AlphaFoldDB" id="A0A6G0WXK4"/>
<keyword evidence="2" id="KW-1185">Reference proteome</keyword>
<protein>
    <submittedName>
        <fullName evidence="1">DDE-1 domain-containing protein</fullName>
    </submittedName>
</protein>
<dbReference type="OrthoDB" id="4327074at2759"/>
<name>A0A6G0WXK4_APHCR</name>
<gene>
    <name evidence="1" type="ORF">FWK35_00029978</name>
</gene>